<accession>A0AAE1WPQ1</accession>
<gene>
    <name evidence="5" type="ORF">Sango_1537000</name>
</gene>
<evidence type="ECO:0000313" key="6">
    <source>
        <dbReference type="Proteomes" id="UP001289374"/>
    </source>
</evidence>
<dbReference type="EMBL" id="JACGWL010000008">
    <property type="protein sequence ID" value="KAK4397004.1"/>
    <property type="molecule type" value="Genomic_DNA"/>
</dbReference>
<keyword evidence="5" id="KW-0560">Oxidoreductase</keyword>
<dbReference type="InterPro" id="IPR027443">
    <property type="entry name" value="IPNS-like_sf"/>
</dbReference>
<evidence type="ECO:0000256" key="3">
    <source>
        <dbReference type="SAM" id="MobiDB-lite"/>
    </source>
</evidence>
<dbReference type="Proteomes" id="UP001289374">
    <property type="component" value="Unassembled WGS sequence"/>
</dbReference>
<sequence length="140" mass="15758">MVGNGATQQDVEGLGNGSSSPVQMSVQEIANFSLLAQGDEDERRKLDIACQEWGFFQIINHGADEALPKMKGVVADFFDLPLSEKNKYAMPPDYFEGYGQDNKAGDQKRDWYDILCLMTMPPHSRNTKYWPLTVPGFKYV</sequence>
<evidence type="ECO:0000313" key="5">
    <source>
        <dbReference type="EMBL" id="KAK4397004.1"/>
    </source>
</evidence>
<keyword evidence="2" id="KW-0408">Iron</keyword>
<dbReference type="Gene3D" id="2.60.120.330">
    <property type="entry name" value="B-lactam Antibiotic, Isopenicillin N Synthase, Chain"/>
    <property type="match status" value="1"/>
</dbReference>
<reference evidence="5" key="2">
    <citation type="journal article" date="2024" name="Plant">
        <title>Genomic evolution and insights into agronomic trait innovations of Sesamum species.</title>
        <authorList>
            <person name="Miao H."/>
            <person name="Wang L."/>
            <person name="Qu L."/>
            <person name="Liu H."/>
            <person name="Sun Y."/>
            <person name="Le M."/>
            <person name="Wang Q."/>
            <person name="Wei S."/>
            <person name="Zheng Y."/>
            <person name="Lin W."/>
            <person name="Duan Y."/>
            <person name="Cao H."/>
            <person name="Xiong S."/>
            <person name="Wang X."/>
            <person name="Wei L."/>
            <person name="Li C."/>
            <person name="Ma Q."/>
            <person name="Ju M."/>
            <person name="Zhao R."/>
            <person name="Li G."/>
            <person name="Mu C."/>
            <person name="Tian Q."/>
            <person name="Mei H."/>
            <person name="Zhang T."/>
            <person name="Gao T."/>
            <person name="Zhang H."/>
        </authorList>
    </citation>
    <scope>NUCLEOTIDE SEQUENCE</scope>
    <source>
        <strain evidence="5">K16</strain>
    </source>
</reference>
<name>A0AAE1WPQ1_9LAMI</name>
<dbReference type="InterPro" id="IPR026992">
    <property type="entry name" value="DIOX_N"/>
</dbReference>
<evidence type="ECO:0000256" key="2">
    <source>
        <dbReference type="ARBA" id="ARBA00023004"/>
    </source>
</evidence>
<dbReference type="InterPro" id="IPR050295">
    <property type="entry name" value="Plant_2OG-oxidoreductases"/>
</dbReference>
<feature type="compositionally biased region" description="Polar residues" evidence="3">
    <location>
        <begin position="1"/>
        <end position="10"/>
    </location>
</feature>
<feature type="region of interest" description="Disordered" evidence="3">
    <location>
        <begin position="1"/>
        <end position="21"/>
    </location>
</feature>
<dbReference type="GO" id="GO:0016706">
    <property type="term" value="F:2-oxoglutarate-dependent dioxygenase activity"/>
    <property type="evidence" value="ECO:0007669"/>
    <property type="project" value="UniProtKB-ARBA"/>
</dbReference>
<keyword evidence="6" id="KW-1185">Reference proteome</keyword>
<comment type="caution">
    <text evidence="5">The sequence shown here is derived from an EMBL/GenBank/DDBJ whole genome shotgun (WGS) entry which is preliminary data.</text>
</comment>
<dbReference type="Pfam" id="PF14226">
    <property type="entry name" value="DIOX_N"/>
    <property type="match status" value="1"/>
</dbReference>
<organism evidence="5 6">
    <name type="scientific">Sesamum angolense</name>
    <dbReference type="NCBI Taxonomy" id="2727404"/>
    <lineage>
        <taxon>Eukaryota</taxon>
        <taxon>Viridiplantae</taxon>
        <taxon>Streptophyta</taxon>
        <taxon>Embryophyta</taxon>
        <taxon>Tracheophyta</taxon>
        <taxon>Spermatophyta</taxon>
        <taxon>Magnoliopsida</taxon>
        <taxon>eudicotyledons</taxon>
        <taxon>Gunneridae</taxon>
        <taxon>Pentapetalae</taxon>
        <taxon>asterids</taxon>
        <taxon>lamiids</taxon>
        <taxon>Lamiales</taxon>
        <taxon>Pedaliaceae</taxon>
        <taxon>Sesamum</taxon>
    </lineage>
</organism>
<dbReference type="AlphaFoldDB" id="A0AAE1WPQ1"/>
<evidence type="ECO:0000259" key="4">
    <source>
        <dbReference type="Pfam" id="PF14226"/>
    </source>
</evidence>
<keyword evidence="1" id="KW-0479">Metal-binding</keyword>
<dbReference type="SUPFAM" id="SSF51197">
    <property type="entry name" value="Clavaminate synthase-like"/>
    <property type="match status" value="1"/>
</dbReference>
<evidence type="ECO:0000256" key="1">
    <source>
        <dbReference type="ARBA" id="ARBA00022723"/>
    </source>
</evidence>
<proteinExistence type="predicted"/>
<reference evidence="5" key="1">
    <citation type="submission" date="2020-06" db="EMBL/GenBank/DDBJ databases">
        <authorList>
            <person name="Li T."/>
            <person name="Hu X."/>
            <person name="Zhang T."/>
            <person name="Song X."/>
            <person name="Zhang H."/>
            <person name="Dai N."/>
            <person name="Sheng W."/>
            <person name="Hou X."/>
            <person name="Wei L."/>
        </authorList>
    </citation>
    <scope>NUCLEOTIDE SEQUENCE</scope>
    <source>
        <strain evidence="5">K16</strain>
        <tissue evidence="5">Leaf</tissue>
    </source>
</reference>
<dbReference type="GO" id="GO:0046872">
    <property type="term" value="F:metal ion binding"/>
    <property type="evidence" value="ECO:0007669"/>
    <property type="project" value="UniProtKB-KW"/>
</dbReference>
<feature type="domain" description="Non-haem dioxygenase N-terminal" evidence="4">
    <location>
        <begin position="32"/>
        <end position="131"/>
    </location>
</feature>
<protein>
    <submittedName>
        <fullName evidence="5">2-oxoglutarate-dependent dioxygenase ANS</fullName>
    </submittedName>
</protein>
<keyword evidence="5" id="KW-0223">Dioxygenase</keyword>
<dbReference type="PANTHER" id="PTHR47991">
    <property type="entry name" value="OXOGLUTARATE/IRON-DEPENDENT DIOXYGENASE"/>
    <property type="match status" value="1"/>
</dbReference>